<dbReference type="PANTHER" id="PTHR43317">
    <property type="entry name" value="THERMOSPERMINE SYNTHASE ACAULIS5"/>
    <property type="match status" value="1"/>
</dbReference>
<evidence type="ECO:0000259" key="5">
    <source>
        <dbReference type="PROSITE" id="PS51006"/>
    </source>
</evidence>
<evidence type="ECO:0000313" key="7">
    <source>
        <dbReference type="Proteomes" id="UP001156706"/>
    </source>
</evidence>
<dbReference type="Pfam" id="PF01564">
    <property type="entry name" value="Spermine_synth"/>
    <property type="match status" value="1"/>
</dbReference>
<keyword evidence="3 4" id="KW-0620">Polyamine biosynthesis</keyword>
<dbReference type="InterPro" id="IPR030374">
    <property type="entry name" value="PABS"/>
</dbReference>
<dbReference type="PROSITE" id="PS51006">
    <property type="entry name" value="PABS_2"/>
    <property type="match status" value="1"/>
</dbReference>
<evidence type="ECO:0000256" key="1">
    <source>
        <dbReference type="ARBA" id="ARBA00007867"/>
    </source>
</evidence>
<dbReference type="NCBIfam" id="NF003380">
    <property type="entry name" value="PRK04457.1"/>
    <property type="match status" value="1"/>
</dbReference>
<evidence type="ECO:0000256" key="4">
    <source>
        <dbReference type="PROSITE-ProRule" id="PRU00354"/>
    </source>
</evidence>
<dbReference type="Gene3D" id="3.40.50.150">
    <property type="entry name" value="Vaccinia Virus protein VP39"/>
    <property type="match status" value="1"/>
</dbReference>
<dbReference type="RefSeq" id="WP_284196966.1">
    <property type="nucleotide sequence ID" value="NZ_BSOG01000003.1"/>
</dbReference>
<dbReference type="PANTHER" id="PTHR43317:SF1">
    <property type="entry name" value="THERMOSPERMINE SYNTHASE ACAULIS5"/>
    <property type="match status" value="1"/>
</dbReference>
<protein>
    <submittedName>
        <fullName evidence="6">Polyamine aminopropyltransferase</fullName>
    </submittedName>
</protein>
<accession>A0ABQ5YFV3</accession>
<comment type="similarity">
    <text evidence="1">Belongs to the spermidine/spermine synthase family.</text>
</comment>
<dbReference type="Proteomes" id="UP001156706">
    <property type="component" value="Unassembled WGS sequence"/>
</dbReference>
<evidence type="ECO:0000256" key="3">
    <source>
        <dbReference type="ARBA" id="ARBA00023115"/>
    </source>
</evidence>
<dbReference type="InterPro" id="IPR029063">
    <property type="entry name" value="SAM-dependent_MTases_sf"/>
</dbReference>
<evidence type="ECO:0000313" key="6">
    <source>
        <dbReference type="EMBL" id="GLR13865.1"/>
    </source>
</evidence>
<comment type="caution">
    <text evidence="6">The sequence shown here is derived from an EMBL/GenBank/DDBJ whole genome shotgun (WGS) entry which is preliminary data.</text>
</comment>
<sequence length="261" mass="29488">MRRFGKRVHKSPHEEVVVDVSEKDGIRSLHLGSEAIQSSMRVRDPYELVLGYSRCMFSFLLFREPPRNMLMVGLGGGSIAKFAYKHLPETRIVVVELLPQIVSVARSMFFLPPDDERLQVIVGDGADHIENMVNPVDVIMLDAYGATGIAEPLSTEDFFGRCRDHLTPEGVLMVNLWGSDSRFNAYVDRLSRAFDGLVLCLPARQRGNVTALCFKRGCNSPTWSALTEKALELEQRYPLEFAEFASDLSRMNVHNDRRLLI</sequence>
<proteinExistence type="inferred from homology"/>
<reference evidence="7" key="1">
    <citation type="journal article" date="2019" name="Int. J. Syst. Evol. Microbiol.">
        <title>The Global Catalogue of Microorganisms (GCM) 10K type strain sequencing project: providing services to taxonomists for standard genome sequencing and annotation.</title>
        <authorList>
            <consortium name="The Broad Institute Genomics Platform"/>
            <consortium name="The Broad Institute Genome Sequencing Center for Infectious Disease"/>
            <person name="Wu L."/>
            <person name="Ma J."/>
        </authorList>
    </citation>
    <scope>NUCLEOTIDE SEQUENCE [LARGE SCALE GENOMIC DNA]</scope>
    <source>
        <strain evidence="7">NBRC 110044</strain>
    </source>
</reference>
<keyword evidence="7" id="KW-1185">Reference proteome</keyword>
<name>A0ABQ5YFV3_9NEIS</name>
<feature type="active site" description="Proton acceptor" evidence="4">
    <location>
        <position position="142"/>
    </location>
</feature>
<gene>
    <name evidence="6" type="primary">speE</name>
    <name evidence="6" type="ORF">GCM10007907_26550</name>
</gene>
<organism evidence="6 7">
    <name type="scientific">Chitinimonas prasina</name>
    <dbReference type="NCBI Taxonomy" id="1434937"/>
    <lineage>
        <taxon>Bacteria</taxon>
        <taxon>Pseudomonadati</taxon>
        <taxon>Pseudomonadota</taxon>
        <taxon>Betaproteobacteria</taxon>
        <taxon>Neisseriales</taxon>
        <taxon>Chitinibacteraceae</taxon>
        <taxon>Chitinimonas</taxon>
    </lineage>
</organism>
<dbReference type="CDD" id="cd02440">
    <property type="entry name" value="AdoMet_MTases"/>
    <property type="match status" value="1"/>
</dbReference>
<dbReference type="NCBIfam" id="NF037959">
    <property type="entry name" value="MFS_SpdSyn"/>
    <property type="match status" value="1"/>
</dbReference>
<dbReference type="EMBL" id="BSOG01000003">
    <property type="protein sequence ID" value="GLR13865.1"/>
    <property type="molecule type" value="Genomic_DNA"/>
</dbReference>
<keyword evidence="2 4" id="KW-0808">Transferase</keyword>
<feature type="domain" description="PABS" evidence="5">
    <location>
        <begin position="1"/>
        <end position="219"/>
    </location>
</feature>
<evidence type="ECO:0000256" key="2">
    <source>
        <dbReference type="ARBA" id="ARBA00022679"/>
    </source>
</evidence>
<dbReference type="SUPFAM" id="SSF53335">
    <property type="entry name" value="S-adenosyl-L-methionine-dependent methyltransferases"/>
    <property type="match status" value="1"/>
</dbReference>